<dbReference type="AlphaFoldDB" id="S7QJT7"/>
<name>S7QJT7_GLOTA</name>
<dbReference type="EMBL" id="KB469297">
    <property type="protein sequence ID" value="EPQ59617.1"/>
    <property type="molecule type" value="Genomic_DNA"/>
</dbReference>
<dbReference type="RefSeq" id="XP_007862556.1">
    <property type="nucleotide sequence ID" value="XM_007864365.1"/>
</dbReference>
<sequence length="55" mass="6044">MAGALSIDGFNYSRQGRRPYGRHEVSKGSHRGVRRKLCTACTSTMPIWETGGVGF</sequence>
<keyword evidence="3" id="KW-1185">Reference proteome</keyword>
<organism evidence="2 3">
    <name type="scientific">Gloeophyllum trabeum (strain ATCC 11539 / FP-39264 / Madison 617)</name>
    <name type="common">Brown rot fungus</name>
    <dbReference type="NCBI Taxonomy" id="670483"/>
    <lineage>
        <taxon>Eukaryota</taxon>
        <taxon>Fungi</taxon>
        <taxon>Dikarya</taxon>
        <taxon>Basidiomycota</taxon>
        <taxon>Agaricomycotina</taxon>
        <taxon>Agaricomycetes</taxon>
        <taxon>Gloeophyllales</taxon>
        <taxon>Gloeophyllaceae</taxon>
        <taxon>Gloeophyllum</taxon>
    </lineage>
</organism>
<protein>
    <submittedName>
        <fullName evidence="2">Uncharacterized protein</fullName>
    </submittedName>
</protein>
<feature type="region of interest" description="Disordered" evidence="1">
    <location>
        <begin position="1"/>
        <end position="28"/>
    </location>
</feature>
<accession>S7QJT7</accession>
<reference evidence="2 3" key="1">
    <citation type="journal article" date="2012" name="Science">
        <title>The Paleozoic origin of enzymatic lignin decomposition reconstructed from 31 fungal genomes.</title>
        <authorList>
            <person name="Floudas D."/>
            <person name="Binder M."/>
            <person name="Riley R."/>
            <person name="Barry K."/>
            <person name="Blanchette R.A."/>
            <person name="Henrissat B."/>
            <person name="Martinez A.T."/>
            <person name="Otillar R."/>
            <person name="Spatafora J.W."/>
            <person name="Yadav J.S."/>
            <person name="Aerts A."/>
            <person name="Benoit I."/>
            <person name="Boyd A."/>
            <person name="Carlson A."/>
            <person name="Copeland A."/>
            <person name="Coutinho P.M."/>
            <person name="de Vries R.P."/>
            <person name="Ferreira P."/>
            <person name="Findley K."/>
            <person name="Foster B."/>
            <person name="Gaskell J."/>
            <person name="Glotzer D."/>
            <person name="Gorecki P."/>
            <person name="Heitman J."/>
            <person name="Hesse C."/>
            <person name="Hori C."/>
            <person name="Igarashi K."/>
            <person name="Jurgens J.A."/>
            <person name="Kallen N."/>
            <person name="Kersten P."/>
            <person name="Kohler A."/>
            <person name="Kuees U."/>
            <person name="Kumar T.K.A."/>
            <person name="Kuo A."/>
            <person name="LaButti K."/>
            <person name="Larrondo L.F."/>
            <person name="Lindquist E."/>
            <person name="Ling A."/>
            <person name="Lombard V."/>
            <person name="Lucas S."/>
            <person name="Lundell T."/>
            <person name="Martin R."/>
            <person name="McLaughlin D.J."/>
            <person name="Morgenstern I."/>
            <person name="Morin E."/>
            <person name="Murat C."/>
            <person name="Nagy L.G."/>
            <person name="Nolan M."/>
            <person name="Ohm R.A."/>
            <person name="Patyshakuliyeva A."/>
            <person name="Rokas A."/>
            <person name="Ruiz-Duenas F.J."/>
            <person name="Sabat G."/>
            <person name="Salamov A."/>
            <person name="Samejima M."/>
            <person name="Schmutz J."/>
            <person name="Slot J.C."/>
            <person name="St John F."/>
            <person name="Stenlid J."/>
            <person name="Sun H."/>
            <person name="Sun S."/>
            <person name="Syed K."/>
            <person name="Tsang A."/>
            <person name="Wiebenga A."/>
            <person name="Young D."/>
            <person name="Pisabarro A."/>
            <person name="Eastwood D.C."/>
            <person name="Martin F."/>
            <person name="Cullen D."/>
            <person name="Grigoriev I.V."/>
            <person name="Hibbett D.S."/>
        </authorList>
    </citation>
    <scope>NUCLEOTIDE SEQUENCE [LARGE SCALE GENOMIC DNA]</scope>
    <source>
        <strain evidence="2 3">ATCC 11539</strain>
    </source>
</reference>
<dbReference type="HOGENOM" id="CLU_3032537_0_0_1"/>
<evidence type="ECO:0000256" key="1">
    <source>
        <dbReference type="SAM" id="MobiDB-lite"/>
    </source>
</evidence>
<dbReference type="Proteomes" id="UP000030669">
    <property type="component" value="Unassembled WGS sequence"/>
</dbReference>
<proteinExistence type="predicted"/>
<dbReference type="KEGG" id="gtr:GLOTRDRAFT_114261"/>
<dbReference type="GeneID" id="19299854"/>
<evidence type="ECO:0000313" key="2">
    <source>
        <dbReference type="EMBL" id="EPQ59617.1"/>
    </source>
</evidence>
<evidence type="ECO:0000313" key="3">
    <source>
        <dbReference type="Proteomes" id="UP000030669"/>
    </source>
</evidence>
<gene>
    <name evidence="2" type="ORF">GLOTRDRAFT_114261</name>
</gene>